<dbReference type="SUPFAM" id="SSF54211">
    <property type="entry name" value="Ribosomal protein S5 domain 2-like"/>
    <property type="match status" value="1"/>
</dbReference>
<dbReference type="GO" id="GO:0071038">
    <property type="term" value="P:TRAMP-dependent tRNA surveillance pathway"/>
    <property type="evidence" value="ECO:0007669"/>
    <property type="project" value="TreeGrafter"/>
</dbReference>
<evidence type="ECO:0000313" key="8">
    <source>
        <dbReference type="Proteomes" id="UP000015354"/>
    </source>
</evidence>
<feature type="region of interest" description="Disordered" evidence="5">
    <location>
        <begin position="327"/>
        <end position="353"/>
    </location>
</feature>
<sequence>MCLLPPSSSLLQYLCNMYNRPAALAPEEVLLQRGIEFARKAWWVGLRADQRAAQQLREIRFEFPQLSRDVVEVFCGETVVVAKALCELVEPSPLRPKHGFLTFQCRQLFTARDGAAKPKELRRLGGFLERLFRDHVVETEGLCVLPGRRVWSVQVSVTVVNDDGNVRDAAQWATMAVLRHLRRPELTIRGDQIVVHPPHERDPVPLALHYCPVSCSFAVPPPAPAALPTGAAAAGAGPLRMLVDPTATETAAAACVVVTAINAEGMVCALERTEGCDVPWETVQECIAVATTLTPAIAALMEEAMREHEARRKETLRSQFLWAQKRLGVGRKDDGEPKATDDNAPAKAMKTES</sequence>
<dbReference type="InterPro" id="IPR036345">
    <property type="entry name" value="ExoRNase_PH_dom2_sf"/>
</dbReference>
<dbReference type="GO" id="GO:0035925">
    <property type="term" value="F:mRNA 3'-UTR AU-rich region binding"/>
    <property type="evidence" value="ECO:0007669"/>
    <property type="project" value="TreeGrafter"/>
</dbReference>
<dbReference type="EMBL" id="ATMH01001803">
    <property type="protein sequence ID" value="EPY34168.1"/>
    <property type="molecule type" value="Genomic_DNA"/>
</dbReference>
<dbReference type="GO" id="GO:0071028">
    <property type="term" value="P:nuclear mRNA surveillance"/>
    <property type="evidence" value="ECO:0007669"/>
    <property type="project" value="TreeGrafter"/>
</dbReference>
<comment type="similarity">
    <text evidence="3">Belongs to the RNase PH family.</text>
</comment>
<evidence type="ECO:0000256" key="2">
    <source>
        <dbReference type="ARBA" id="ARBA00004496"/>
    </source>
</evidence>
<dbReference type="GO" id="GO:0016075">
    <property type="term" value="P:rRNA catabolic process"/>
    <property type="evidence" value="ECO:0007669"/>
    <property type="project" value="TreeGrafter"/>
</dbReference>
<keyword evidence="8" id="KW-1185">Reference proteome</keyword>
<dbReference type="SUPFAM" id="SSF55666">
    <property type="entry name" value="Ribonuclease PH domain 2-like"/>
    <property type="match status" value="1"/>
</dbReference>
<dbReference type="PANTHER" id="PTHR11097">
    <property type="entry name" value="EXOSOME COMPLEX EXONUCLEASE RIBOSOMAL RNA PROCESSING PROTEIN"/>
    <property type="match status" value="1"/>
</dbReference>
<dbReference type="OrthoDB" id="10264038at2759"/>
<dbReference type="Proteomes" id="UP000015354">
    <property type="component" value="Unassembled WGS sequence"/>
</dbReference>
<evidence type="ECO:0000313" key="7">
    <source>
        <dbReference type="EMBL" id="EPY34168.1"/>
    </source>
</evidence>
<dbReference type="Pfam" id="PF01138">
    <property type="entry name" value="RNase_PH"/>
    <property type="match status" value="1"/>
</dbReference>
<organism evidence="7 8">
    <name type="scientific">Strigomonas culicis</name>
    <dbReference type="NCBI Taxonomy" id="28005"/>
    <lineage>
        <taxon>Eukaryota</taxon>
        <taxon>Discoba</taxon>
        <taxon>Euglenozoa</taxon>
        <taxon>Kinetoplastea</taxon>
        <taxon>Metakinetoplastina</taxon>
        <taxon>Trypanosomatida</taxon>
        <taxon>Trypanosomatidae</taxon>
        <taxon>Strigomonadinae</taxon>
        <taxon>Strigomonas</taxon>
    </lineage>
</organism>
<dbReference type="AlphaFoldDB" id="S9UZF2"/>
<dbReference type="GO" id="GO:0000177">
    <property type="term" value="C:cytoplasmic exosome (RNase complex)"/>
    <property type="evidence" value="ECO:0007669"/>
    <property type="project" value="TreeGrafter"/>
</dbReference>
<dbReference type="InterPro" id="IPR001247">
    <property type="entry name" value="ExoRNase_PH_dom1"/>
</dbReference>
<feature type="domain" description="Exoribonuclease phosphorolytic" evidence="6">
    <location>
        <begin position="70"/>
        <end position="184"/>
    </location>
</feature>
<dbReference type="Gene3D" id="3.30.230.70">
    <property type="entry name" value="GHMP Kinase, N-terminal domain"/>
    <property type="match status" value="1"/>
</dbReference>
<feature type="compositionally biased region" description="Basic and acidic residues" evidence="5">
    <location>
        <begin position="330"/>
        <end position="341"/>
    </location>
</feature>
<dbReference type="GO" id="GO:0000176">
    <property type="term" value="C:nuclear exosome (RNase complex)"/>
    <property type="evidence" value="ECO:0007669"/>
    <property type="project" value="TreeGrafter"/>
</dbReference>
<dbReference type="InterPro" id="IPR020568">
    <property type="entry name" value="Ribosomal_Su5_D2-typ_SF"/>
</dbReference>
<proteinExistence type="inferred from homology"/>
<dbReference type="GO" id="GO:0000467">
    <property type="term" value="P:exonucleolytic trimming to generate mature 3'-end of 5.8S rRNA from tricistronic rRNA transcript (SSU-rRNA, 5.8S rRNA, LSU-rRNA)"/>
    <property type="evidence" value="ECO:0007669"/>
    <property type="project" value="TreeGrafter"/>
</dbReference>
<dbReference type="PANTHER" id="PTHR11097:SF14">
    <property type="entry name" value="EXOSOME COMPLEX COMPONENT RRP45"/>
    <property type="match status" value="1"/>
</dbReference>
<keyword evidence="4" id="KW-0963">Cytoplasm</keyword>
<dbReference type="GO" id="GO:0034476">
    <property type="term" value="P:U5 snRNA 3'-end processing"/>
    <property type="evidence" value="ECO:0007669"/>
    <property type="project" value="TreeGrafter"/>
</dbReference>
<evidence type="ECO:0000256" key="5">
    <source>
        <dbReference type="SAM" id="MobiDB-lite"/>
    </source>
</evidence>
<accession>S9UZF2</accession>
<gene>
    <name evidence="7" type="ORF">STCU_01803</name>
</gene>
<evidence type="ECO:0000259" key="6">
    <source>
        <dbReference type="Pfam" id="PF01138"/>
    </source>
</evidence>
<dbReference type="GO" id="GO:0071035">
    <property type="term" value="P:nuclear polyadenylation-dependent rRNA catabolic process"/>
    <property type="evidence" value="ECO:0007669"/>
    <property type="project" value="TreeGrafter"/>
</dbReference>
<dbReference type="GO" id="GO:0034475">
    <property type="term" value="P:U4 snRNA 3'-end processing"/>
    <property type="evidence" value="ECO:0007669"/>
    <property type="project" value="TreeGrafter"/>
</dbReference>
<dbReference type="InterPro" id="IPR027408">
    <property type="entry name" value="PNPase/RNase_PH_dom_sf"/>
</dbReference>
<name>S9UZF2_9TRYP</name>
<evidence type="ECO:0000256" key="4">
    <source>
        <dbReference type="ARBA" id="ARBA00022490"/>
    </source>
</evidence>
<protein>
    <submittedName>
        <fullName evidence="7">Exosome complex component RRP45</fullName>
    </submittedName>
</protein>
<evidence type="ECO:0000256" key="3">
    <source>
        <dbReference type="ARBA" id="ARBA00006678"/>
    </source>
</evidence>
<comment type="subcellular location">
    <subcellularLocation>
        <location evidence="2">Cytoplasm</location>
    </subcellularLocation>
    <subcellularLocation>
        <location evidence="1">Nucleus</location>
    </subcellularLocation>
</comment>
<evidence type="ECO:0000256" key="1">
    <source>
        <dbReference type="ARBA" id="ARBA00004123"/>
    </source>
</evidence>
<dbReference type="InterPro" id="IPR050590">
    <property type="entry name" value="Exosome_comp_Rrp42_subfam"/>
</dbReference>
<reference evidence="7 8" key="1">
    <citation type="journal article" date="2013" name="PLoS ONE">
        <title>Predicting the Proteins of Angomonas deanei, Strigomonas culicis and Their Respective Endosymbionts Reveals New Aspects of the Trypanosomatidae Family.</title>
        <authorList>
            <person name="Motta M.C."/>
            <person name="Martins A.C."/>
            <person name="de Souza S.S."/>
            <person name="Catta-Preta C.M."/>
            <person name="Silva R."/>
            <person name="Klein C.C."/>
            <person name="de Almeida L.G."/>
            <person name="de Lima Cunha O."/>
            <person name="Ciapina L.P."/>
            <person name="Brocchi M."/>
            <person name="Colabardini A.C."/>
            <person name="de Araujo Lima B."/>
            <person name="Machado C.R."/>
            <person name="de Almeida Soares C.M."/>
            <person name="Probst C.M."/>
            <person name="de Menezes C.B."/>
            <person name="Thompson C.E."/>
            <person name="Bartholomeu D.C."/>
            <person name="Gradia D.F."/>
            <person name="Pavoni D.P."/>
            <person name="Grisard E.C."/>
            <person name="Fantinatti-Garboggini F."/>
            <person name="Marchini F.K."/>
            <person name="Rodrigues-Luiz G.F."/>
            <person name="Wagner G."/>
            <person name="Goldman G.H."/>
            <person name="Fietto J.L."/>
            <person name="Elias M.C."/>
            <person name="Goldman M.H."/>
            <person name="Sagot M.F."/>
            <person name="Pereira M."/>
            <person name="Stoco P.H."/>
            <person name="de Mendonca-Neto R.P."/>
            <person name="Teixeira S.M."/>
            <person name="Maciel T.E."/>
            <person name="de Oliveira Mendes T.A."/>
            <person name="Urmenyi T.P."/>
            <person name="de Souza W."/>
            <person name="Schenkman S."/>
            <person name="de Vasconcelos A.T."/>
        </authorList>
    </citation>
    <scope>NUCLEOTIDE SEQUENCE [LARGE SCALE GENOMIC DNA]</scope>
</reference>
<dbReference type="GO" id="GO:0034473">
    <property type="term" value="P:U1 snRNA 3'-end processing"/>
    <property type="evidence" value="ECO:0007669"/>
    <property type="project" value="TreeGrafter"/>
</dbReference>
<comment type="caution">
    <text evidence="7">The sequence shown here is derived from an EMBL/GenBank/DDBJ whole genome shotgun (WGS) entry which is preliminary data.</text>
</comment>